<dbReference type="Pfam" id="PF23562">
    <property type="entry name" value="AMP-binding_C_3"/>
    <property type="match status" value="1"/>
</dbReference>
<evidence type="ECO:0000313" key="8">
    <source>
        <dbReference type="Proteomes" id="UP000185469"/>
    </source>
</evidence>
<feature type="domain" description="AMP-dependent synthetase/ligase" evidence="6">
    <location>
        <begin position="19"/>
        <end position="436"/>
    </location>
</feature>
<dbReference type="AlphaFoldDB" id="A0A1L7CZI1"/>
<evidence type="ECO:0000256" key="2">
    <source>
        <dbReference type="ARBA" id="ARBA00022598"/>
    </source>
</evidence>
<evidence type="ECO:0000256" key="1">
    <source>
        <dbReference type="ARBA" id="ARBA00006432"/>
    </source>
</evidence>
<dbReference type="PANTHER" id="PTHR43272">
    <property type="entry name" value="LONG-CHAIN-FATTY-ACID--COA LIGASE"/>
    <property type="match status" value="1"/>
</dbReference>
<evidence type="ECO:0000256" key="4">
    <source>
        <dbReference type="ARBA" id="ARBA00023098"/>
    </source>
</evidence>
<keyword evidence="3" id="KW-0276">Fatty acid metabolism</keyword>
<keyword evidence="8" id="KW-1185">Reference proteome</keyword>
<organism evidence="7 8">
    <name type="scientific">Corynebacterium sphenisci DSM 44792</name>
    <dbReference type="NCBI Taxonomy" id="1437874"/>
    <lineage>
        <taxon>Bacteria</taxon>
        <taxon>Bacillati</taxon>
        <taxon>Actinomycetota</taxon>
        <taxon>Actinomycetes</taxon>
        <taxon>Mycobacteriales</taxon>
        <taxon>Corynebacteriaceae</taxon>
        <taxon>Corynebacterium</taxon>
    </lineage>
</organism>
<dbReference type="InterPro" id="IPR000873">
    <property type="entry name" value="AMP-dep_synth/lig_dom"/>
</dbReference>
<keyword evidence="2" id="KW-0436">Ligase</keyword>
<dbReference type="SUPFAM" id="SSF56801">
    <property type="entry name" value="Acetyl-CoA synthetase-like"/>
    <property type="match status" value="1"/>
</dbReference>
<reference evidence="7 8" key="1">
    <citation type="submission" date="2014-08" db="EMBL/GenBank/DDBJ databases">
        <title>Complete genome sequence of Corynebacterium sphenisci CECT 5990(T) (=DSM 44792(T)), isolated from healthy wild penguins.</title>
        <authorList>
            <person name="Ruckert C."/>
            <person name="Albersmeier A."/>
            <person name="Winkler A."/>
            <person name="Kalinowski J."/>
        </authorList>
    </citation>
    <scope>NUCLEOTIDE SEQUENCE [LARGE SCALE GENOMIC DNA]</scope>
    <source>
        <strain evidence="7 8">DSM 44792</strain>
    </source>
</reference>
<dbReference type="Pfam" id="PF00501">
    <property type="entry name" value="AMP-binding"/>
    <property type="match status" value="1"/>
</dbReference>
<dbReference type="CDD" id="cd05907">
    <property type="entry name" value="VL_LC_FACS_like"/>
    <property type="match status" value="1"/>
</dbReference>
<evidence type="ECO:0000259" key="6">
    <source>
        <dbReference type="Pfam" id="PF00501"/>
    </source>
</evidence>
<dbReference type="InterPro" id="IPR020845">
    <property type="entry name" value="AMP-binding_CS"/>
</dbReference>
<sequence length="609" mass="65570">MDGSVLDDDPGTVTAQIARRIGKTPHLTAFRSPDGAGGWLTRTWAEFGEELRLVAAGLAELGVHRGDRVSLLSGTRYEWVLADAGIIHAGAATSPLYPTSIPDEIRHIINDSGARVVFAEDAAQLARLTAIADRLPEVSDVVILDDEPGAADPGAHWRVRTLTGLRELGAAALAADPDLVQRRVAALTPADLRSLMYTSGTTGAPKGVRLPHSCMSFEGAVTRTLDLIAEGEVHYLWLPLSHAFGQVLVAASIQFGAETVIDGDPEHLMANLPEFRPVFLASVPRVLEKVHAGVGAAMGEAGGVKAALYRWAIDVGHRHWAHRVAGTEPPLTLRLRHRLADRLVFAKIRERFGGRVRAVMSGAAPLGEEIATWFAAIGMPVLEGWGMTECGAAATVNRMWAWRAGTVGWPFPGTELRIAEDGEVLLRGPHVMEGYHGLPEATAEAIDAEGWLHTGDVGELDERGFLRITDRKKQLFKTSTGKYVAPGRIEAGLGASCPYVAQAIVGGAGEKFVSALITLDEPAVRDWAAAHGVAGDTLAHLAAADEVRELIGGYVDELNGTLSPWERIGRFTIIDREFSIEAGELTPTMKLRRRTIMENFGHLLEAHYR</sequence>
<evidence type="ECO:0000256" key="3">
    <source>
        <dbReference type="ARBA" id="ARBA00022832"/>
    </source>
</evidence>
<dbReference type="GO" id="GO:0016020">
    <property type="term" value="C:membrane"/>
    <property type="evidence" value="ECO:0007669"/>
    <property type="project" value="TreeGrafter"/>
</dbReference>
<dbReference type="STRING" id="1437874.CSPHI_09145"/>
<protein>
    <recommendedName>
        <fullName evidence="5">Acyl-CoA synthetase</fullName>
    </recommendedName>
</protein>
<dbReference type="PROSITE" id="PS00455">
    <property type="entry name" value="AMP_BINDING"/>
    <property type="match status" value="1"/>
</dbReference>
<comment type="similarity">
    <text evidence="1">Belongs to the ATP-dependent AMP-binding enzyme family.</text>
</comment>
<keyword evidence="4" id="KW-0443">Lipid metabolism</keyword>
<dbReference type="EMBL" id="CP009248">
    <property type="protein sequence ID" value="APT91151.1"/>
    <property type="molecule type" value="Genomic_DNA"/>
</dbReference>
<evidence type="ECO:0000256" key="5">
    <source>
        <dbReference type="ARBA" id="ARBA00032875"/>
    </source>
</evidence>
<name>A0A1L7CZI1_9CORY</name>
<dbReference type="Gene3D" id="3.40.50.12780">
    <property type="entry name" value="N-terminal domain of ligase-like"/>
    <property type="match status" value="1"/>
</dbReference>
<evidence type="ECO:0000313" key="7">
    <source>
        <dbReference type="EMBL" id="APT91151.1"/>
    </source>
</evidence>
<dbReference type="InterPro" id="IPR042099">
    <property type="entry name" value="ANL_N_sf"/>
</dbReference>
<dbReference type="GO" id="GO:0004467">
    <property type="term" value="F:long-chain fatty acid-CoA ligase activity"/>
    <property type="evidence" value="ECO:0007669"/>
    <property type="project" value="TreeGrafter"/>
</dbReference>
<dbReference type="Proteomes" id="UP000185469">
    <property type="component" value="Chromosome"/>
</dbReference>
<accession>A0A1L7CZI1</accession>
<gene>
    <name evidence="7" type="ORF">CSPHI_09145</name>
</gene>
<dbReference type="KEGG" id="csph:CSPHI_09145"/>
<dbReference type="PANTHER" id="PTHR43272:SF32">
    <property type="entry name" value="AMP-DEPENDENT SYNTHETASE_LIGASE DOMAIN-CONTAINING PROTEIN"/>
    <property type="match status" value="1"/>
</dbReference>
<proteinExistence type="inferred from homology"/>